<reference evidence="1" key="1">
    <citation type="journal article" date="2015" name="Nature">
        <title>Complex archaea that bridge the gap between prokaryotes and eukaryotes.</title>
        <authorList>
            <person name="Spang A."/>
            <person name="Saw J.H."/>
            <person name="Jorgensen S.L."/>
            <person name="Zaremba-Niedzwiedzka K."/>
            <person name="Martijn J."/>
            <person name="Lind A.E."/>
            <person name="van Eijk R."/>
            <person name="Schleper C."/>
            <person name="Guy L."/>
            <person name="Ettema T.J."/>
        </authorList>
    </citation>
    <scope>NUCLEOTIDE SEQUENCE</scope>
</reference>
<sequence>MATRDYHADPIPVLPWRCDVTNNPIGSDTVMIGAGFCQCQGCRAYRRVDALEDQCAGLEIDLVNAGNDMAELRALLD</sequence>
<dbReference type="AlphaFoldDB" id="A0A0F9H090"/>
<protein>
    <submittedName>
        <fullName evidence="1">Uncharacterized protein</fullName>
    </submittedName>
</protein>
<proteinExistence type="predicted"/>
<organism evidence="1">
    <name type="scientific">marine sediment metagenome</name>
    <dbReference type="NCBI Taxonomy" id="412755"/>
    <lineage>
        <taxon>unclassified sequences</taxon>
        <taxon>metagenomes</taxon>
        <taxon>ecological metagenomes</taxon>
    </lineage>
</organism>
<feature type="non-terminal residue" evidence="1">
    <location>
        <position position="77"/>
    </location>
</feature>
<comment type="caution">
    <text evidence="1">The sequence shown here is derived from an EMBL/GenBank/DDBJ whole genome shotgun (WGS) entry which is preliminary data.</text>
</comment>
<name>A0A0F9H090_9ZZZZ</name>
<gene>
    <name evidence="1" type="ORF">LCGC14_1845570</name>
</gene>
<dbReference type="EMBL" id="LAZR01018460">
    <property type="protein sequence ID" value="KKL96336.1"/>
    <property type="molecule type" value="Genomic_DNA"/>
</dbReference>
<evidence type="ECO:0000313" key="1">
    <source>
        <dbReference type="EMBL" id="KKL96336.1"/>
    </source>
</evidence>
<accession>A0A0F9H090</accession>